<dbReference type="PATRIC" id="fig|1182568.3.peg.1136"/>
<dbReference type="EMBL" id="CP011387">
    <property type="protein sequence ID" value="ANE43308.1"/>
    <property type="molecule type" value="Genomic_DNA"/>
</dbReference>
<dbReference type="KEGG" id="dpu:SU48_05475"/>
<feature type="domain" description="Adenylyltransferase AadA C-terminal" evidence="3">
    <location>
        <begin position="142"/>
        <end position="223"/>
    </location>
</feature>
<evidence type="ECO:0000259" key="3">
    <source>
        <dbReference type="Pfam" id="PF13427"/>
    </source>
</evidence>
<accession>A0A172T8E7</accession>
<dbReference type="InterPro" id="IPR002934">
    <property type="entry name" value="Polymerase_NTP_transf_dom"/>
</dbReference>
<dbReference type="Pfam" id="PF01909">
    <property type="entry name" value="NTP_transf_2"/>
    <property type="match status" value="1"/>
</dbReference>
<proteinExistence type="predicted"/>
<dbReference type="Proteomes" id="UP000077363">
    <property type="component" value="Chromosome"/>
</dbReference>
<gene>
    <name evidence="4" type="ORF">SU48_05475</name>
</gene>
<dbReference type="InterPro" id="IPR025184">
    <property type="entry name" value="AadA_C"/>
</dbReference>
<evidence type="ECO:0000256" key="1">
    <source>
        <dbReference type="ARBA" id="ARBA00022679"/>
    </source>
</evidence>
<name>A0A172T8E7_9DEIO</name>
<dbReference type="GO" id="GO:0016779">
    <property type="term" value="F:nucleotidyltransferase activity"/>
    <property type="evidence" value="ECO:0007669"/>
    <property type="project" value="InterPro"/>
</dbReference>
<keyword evidence="1" id="KW-0808">Transferase</keyword>
<evidence type="ECO:0000259" key="2">
    <source>
        <dbReference type="Pfam" id="PF01909"/>
    </source>
</evidence>
<dbReference type="OrthoDB" id="5643411at2"/>
<sequence>MWPPSVTALLGHLLAEQQAVLGPNLVGLYLRGSLALGDFDPETSDVDALCITDQPVDPAEYAGLAALHIRLFASGQPYCRELEVAYLSRASAERWRPEERHPTLSRGGGVLDWQTHHENWVMERWAVLHGESRFFGPEPHTLIAPVSEAHIRRAVLNRLHDWRAFALTPHDPGWGHRGHAVYAAETICRIAHTLSTGQLGSKPAAVRWAVLTFPEPWHTLISNLDRWRSDPAIDADLNGRVQGLVVWAAQNVEHHDR</sequence>
<reference evidence="4 5" key="1">
    <citation type="submission" date="2015-01" db="EMBL/GenBank/DDBJ databases">
        <title>Deinococcus puniceus/DY1/ whole genome sequencing.</title>
        <authorList>
            <person name="Kim M.K."/>
            <person name="Srinivasan S."/>
            <person name="Lee J.-J."/>
        </authorList>
    </citation>
    <scope>NUCLEOTIDE SEQUENCE [LARGE SCALE GENOMIC DNA]</scope>
    <source>
        <strain evidence="4 5">DY1</strain>
    </source>
</reference>
<dbReference type="CDD" id="cd05403">
    <property type="entry name" value="NT_KNTase_like"/>
    <property type="match status" value="1"/>
</dbReference>
<keyword evidence="5" id="KW-1185">Reference proteome</keyword>
<feature type="domain" description="Polymerase nucleotidyl transferase" evidence="2">
    <location>
        <begin position="26"/>
        <end position="57"/>
    </location>
</feature>
<dbReference type="InterPro" id="IPR043519">
    <property type="entry name" value="NT_sf"/>
</dbReference>
<evidence type="ECO:0000313" key="5">
    <source>
        <dbReference type="Proteomes" id="UP000077363"/>
    </source>
</evidence>
<dbReference type="STRING" id="1182568.SU48_05475"/>
<dbReference type="RefSeq" id="WP_064014369.1">
    <property type="nucleotide sequence ID" value="NZ_CP011387.1"/>
</dbReference>
<dbReference type="AlphaFoldDB" id="A0A172T8E7"/>
<protein>
    <submittedName>
        <fullName evidence="4">Uncharacterized protein</fullName>
    </submittedName>
</protein>
<organism evidence="4 5">
    <name type="scientific">Deinococcus puniceus</name>
    <dbReference type="NCBI Taxonomy" id="1182568"/>
    <lineage>
        <taxon>Bacteria</taxon>
        <taxon>Thermotogati</taxon>
        <taxon>Deinococcota</taxon>
        <taxon>Deinococci</taxon>
        <taxon>Deinococcales</taxon>
        <taxon>Deinococcaceae</taxon>
        <taxon>Deinococcus</taxon>
    </lineage>
</organism>
<evidence type="ECO:0000313" key="4">
    <source>
        <dbReference type="EMBL" id="ANE43308.1"/>
    </source>
</evidence>
<dbReference type="Pfam" id="PF13427">
    <property type="entry name" value="AadA_C"/>
    <property type="match status" value="1"/>
</dbReference>
<dbReference type="SUPFAM" id="SSF81301">
    <property type="entry name" value="Nucleotidyltransferase"/>
    <property type="match status" value="1"/>
</dbReference>